<dbReference type="KEGG" id="teu:TEU_06650"/>
<dbReference type="STRING" id="1505907.TEU_06650"/>
<dbReference type="Gene3D" id="1.10.287.1490">
    <property type="match status" value="1"/>
</dbReference>
<accession>A0A097QUA0</accession>
<dbReference type="EMBL" id="CP008887">
    <property type="protein sequence ID" value="AIU70029.1"/>
    <property type="molecule type" value="Genomic_DNA"/>
</dbReference>
<gene>
    <name evidence="2" type="ORF">TEU_06650</name>
</gene>
<dbReference type="OrthoDB" id="101298at2157"/>
<feature type="coiled-coil region" evidence="1">
    <location>
        <begin position="70"/>
        <end position="158"/>
    </location>
</feature>
<dbReference type="GeneID" id="25153114"/>
<proteinExistence type="predicted"/>
<organism evidence="2 3">
    <name type="scientific">Thermococcus eurythermalis</name>
    <dbReference type="NCBI Taxonomy" id="1505907"/>
    <lineage>
        <taxon>Archaea</taxon>
        <taxon>Methanobacteriati</taxon>
        <taxon>Methanobacteriota</taxon>
        <taxon>Thermococci</taxon>
        <taxon>Thermococcales</taxon>
        <taxon>Thermococcaceae</taxon>
        <taxon>Thermococcus</taxon>
    </lineage>
</organism>
<evidence type="ECO:0000313" key="2">
    <source>
        <dbReference type="EMBL" id="AIU70029.1"/>
    </source>
</evidence>
<keyword evidence="3" id="KW-1185">Reference proteome</keyword>
<protein>
    <submittedName>
        <fullName evidence="2">Uncharacterized protein</fullName>
    </submittedName>
</protein>
<evidence type="ECO:0000256" key="1">
    <source>
        <dbReference type="SAM" id="Coils"/>
    </source>
</evidence>
<dbReference type="RefSeq" id="WP_050003003.1">
    <property type="nucleotide sequence ID" value="NZ_CP008887.1"/>
</dbReference>
<reference evidence="2 3" key="1">
    <citation type="journal article" date="2015" name="Int. J. Syst. Evol. Microbiol.">
        <title>Thermococcus eurythermalis sp. nov., a conditional piezophilic hyperthermophilic archaeon with a wide temperature range isolated from an oil-immersed chimney in the Guaymas Basin.</title>
        <authorList>
            <person name="Zhao W."/>
            <person name="Zeng X."/>
            <person name="Xiao X."/>
        </authorList>
    </citation>
    <scope>NUCLEOTIDE SEQUENCE [LARGE SCALE GENOMIC DNA]</scope>
    <source>
        <strain evidence="2 3">A501</strain>
    </source>
</reference>
<evidence type="ECO:0000313" key="3">
    <source>
        <dbReference type="Proteomes" id="UP000029980"/>
    </source>
</evidence>
<dbReference type="HOGENOM" id="CLU_430019_0_0_2"/>
<sequence>MGGEELRFTGNWFIDAGILGFVNLMEEVYGWDLEWLQRRIKEEPEKIYYGYFPLAYLFHHSVYHQYIKNVQDLNSKIFEVRKKLSELENSLNTLNKELSKSSGREGKKLRKRIEKSERKIESLRAEMEELFKKIDWEKQALATERKKLQEASDGLVDEILTDSKNNFENVKTLLVQVIGNYKLQIPKDHRNFFLYNPKKEPVLAFQYLFWLLKMDYGKLKEIKGGKSPTYERIPDSTINPFLYSPVEFPNVSYTRPLTTEQITKMLPAGIPAYIIFLSFFNAFQRIPGSYIMVYVPELQSCYAINKRLKVRIQSSNGNAGLFKLTWSAIIDEIVETKARFSLENLYIIEFENIENQKLKGVEYIGIPKLHASIILDDKIRDALNTSLPTGDSNIWLLGEFIKQKPLYPLISKHIWNVVRKNSSPKWRTSLYALAVDAKLRSEGNSGLFGRAFLDRPKRAAVEVKDFHRDMNGVAMTIKELSPEIGGKNLIHPLFSALRRHNRDAFVNTLLKALLQAKSRDKVAIINSYLFRRVLNNDSSWEDFALALVIGLVGGGGDASSGQDIVED</sequence>
<dbReference type="SUPFAM" id="SSF46579">
    <property type="entry name" value="Prefoldin"/>
    <property type="match status" value="1"/>
</dbReference>
<keyword evidence="1" id="KW-0175">Coiled coil</keyword>
<name>A0A097QUA0_9EURY</name>
<dbReference type="AlphaFoldDB" id="A0A097QUA0"/>
<dbReference type="Proteomes" id="UP000029980">
    <property type="component" value="Chromosome"/>
</dbReference>